<reference evidence="5" key="1">
    <citation type="submission" date="2024-06" db="EMBL/GenBank/DDBJ databases">
        <title>Multi-omics analyses provide insights into the biosynthesis of the anticancer antibiotic pleurotin in Hohenbuehelia grisea.</title>
        <authorList>
            <person name="Weaver J.A."/>
            <person name="Alberti F."/>
        </authorList>
    </citation>
    <scope>NUCLEOTIDE SEQUENCE [LARGE SCALE GENOMIC DNA]</scope>
    <source>
        <strain evidence="5">T-177</strain>
    </source>
</reference>
<comment type="similarity">
    <text evidence="1">Belongs to the SPT2 family.</text>
</comment>
<keyword evidence="5" id="KW-1185">Reference proteome</keyword>
<dbReference type="PANTHER" id="PTHR22691">
    <property type="entry name" value="YEAST SPT2-RELATED"/>
    <property type="match status" value="1"/>
</dbReference>
<proteinExistence type="inferred from homology"/>
<protein>
    <submittedName>
        <fullName evidence="4">Uncharacterized protein</fullName>
    </submittedName>
</protein>
<evidence type="ECO:0000256" key="1">
    <source>
        <dbReference type="ARBA" id="ARBA00006461"/>
    </source>
</evidence>
<evidence type="ECO:0000256" key="2">
    <source>
        <dbReference type="ARBA" id="ARBA00023054"/>
    </source>
</evidence>
<sequence>MAKSSHAASAAKLPPIRKRQRSESFSDSPSPPPSKKRSTTPSEGANYRDEIWKLFGKSRDRYVARDVFSDDEEMEAGASDLEKEELISAKIARKEDELALAAERRHEEEKLRKRKEREMMMKRQAH</sequence>
<dbReference type="PANTHER" id="PTHR22691:SF8">
    <property type="entry name" value="PROTEIN SPT2 HOMOLOG"/>
    <property type="match status" value="1"/>
</dbReference>
<dbReference type="EMBL" id="JASNQZ010000013">
    <property type="protein sequence ID" value="KAL0948633.1"/>
    <property type="molecule type" value="Genomic_DNA"/>
</dbReference>
<evidence type="ECO:0000256" key="3">
    <source>
        <dbReference type="SAM" id="MobiDB-lite"/>
    </source>
</evidence>
<name>A0ABR3IZ93_9AGAR</name>
<dbReference type="InterPro" id="IPR013256">
    <property type="entry name" value="Chromatin_SPT2"/>
</dbReference>
<feature type="region of interest" description="Disordered" evidence="3">
    <location>
        <begin position="103"/>
        <end position="126"/>
    </location>
</feature>
<gene>
    <name evidence="4" type="ORF">HGRIS_010440</name>
</gene>
<comment type="caution">
    <text evidence="4">The sequence shown here is derived from an EMBL/GenBank/DDBJ whole genome shotgun (WGS) entry which is preliminary data.</text>
</comment>
<feature type="region of interest" description="Disordered" evidence="3">
    <location>
        <begin position="1"/>
        <end position="48"/>
    </location>
</feature>
<organism evidence="4 5">
    <name type="scientific">Hohenbuehelia grisea</name>
    <dbReference type="NCBI Taxonomy" id="104357"/>
    <lineage>
        <taxon>Eukaryota</taxon>
        <taxon>Fungi</taxon>
        <taxon>Dikarya</taxon>
        <taxon>Basidiomycota</taxon>
        <taxon>Agaricomycotina</taxon>
        <taxon>Agaricomycetes</taxon>
        <taxon>Agaricomycetidae</taxon>
        <taxon>Agaricales</taxon>
        <taxon>Pleurotineae</taxon>
        <taxon>Pleurotaceae</taxon>
        <taxon>Hohenbuehelia</taxon>
    </lineage>
</organism>
<evidence type="ECO:0000313" key="5">
    <source>
        <dbReference type="Proteomes" id="UP001556367"/>
    </source>
</evidence>
<dbReference type="Proteomes" id="UP001556367">
    <property type="component" value="Unassembled WGS sequence"/>
</dbReference>
<keyword evidence="2" id="KW-0175">Coiled coil</keyword>
<evidence type="ECO:0000313" key="4">
    <source>
        <dbReference type="EMBL" id="KAL0948633.1"/>
    </source>
</evidence>
<accession>A0ABR3IZ93</accession>
<feature type="compositionally biased region" description="Low complexity" evidence="3">
    <location>
        <begin position="1"/>
        <end position="12"/>
    </location>
</feature>
<dbReference type="SMART" id="SM00784">
    <property type="entry name" value="SPT2"/>
    <property type="match status" value="1"/>
</dbReference>
<dbReference type="Pfam" id="PF08243">
    <property type="entry name" value="SPT2"/>
    <property type="match status" value="1"/>
</dbReference>